<protein>
    <recommendedName>
        <fullName evidence="3">Phospholipase</fullName>
    </recommendedName>
</protein>
<dbReference type="STRING" id="889453.SAMN03080601_03043"/>
<dbReference type="AlphaFoldDB" id="A0A1T5HST6"/>
<evidence type="ECO:0000313" key="1">
    <source>
        <dbReference type="EMBL" id="SKC23758.1"/>
    </source>
</evidence>
<sequence length="138" mass="15550">MWIIVLSIIAAVVLTLIATKLWGNGSPDETSEDSESLPDADCCGAHEVCDKETLLSSSDEIVYYQDEELDAYTNRLPDSYNNDEIEAFREVLYTMNDGEVAGWLRSLQLRNIQPPIAIRDEALMIVADIRDIIRKSRV</sequence>
<dbReference type="KEGG" id="asx:CDL62_09030"/>
<name>A0A1T5HST6_9BACT</name>
<proteinExistence type="predicted"/>
<evidence type="ECO:0000313" key="2">
    <source>
        <dbReference type="Proteomes" id="UP000191055"/>
    </source>
</evidence>
<dbReference type="RefSeq" id="WP_079558716.1">
    <property type="nucleotide sequence ID" value="NZ_CP021904.1"/>
</dbReference>
<dbReference type="Proteomes" id="UP000191055">
    <property type="component" value="Unassembled WGS sequence"/>
</dbReference>
<organism evidence="1 2">
    <name type="scientific">Alkalitalea saponilacus</name>
    <dbReference type="NCBI Taxonomy" id="889453"/>
    <lineage>
        <taxon>Bacteria</taxon>
        <taxon>Pseudomonadati</taxon>
        <taxon>Bacteroidota</taxon>
        <taxon>Bacteroidia</taxon>
        <taxon>Marinilabiliales</taxon>
        <taxon>Marinilabiliaceae</taxon>
        <taxon>Alkalitalea</taxon>
    </lineage>
</organism>
<keyword evidence="2" id="KW-1185">Reference proteome</keyword>
<dbReference type="OrthoDB" id="1097760at2"/>
<accession>A0A1T5HST6</accession>
<gene>
    <name evidence="1" type="ORF">SAMN03080601_03043</name>
</gene>
<evidence type="ECO:0008006" key="3">
    <source>
        <dbReference type="Google" id="ProtNLM"/>
    </source>
</evidence>
<dbReference type="EMBL" id="FUYV01000020">
    <property type="protein sequence ID" value="SKC23758.1"/>
    <property type="molecule type" value="Genomic_DNA"/>
</dbReference>
<reference evidence="2" key="1">
    <citation type="submission" date="2017-02" db="EMBL/GenBank/DDBJ databases">
        <authorList>
            <person name="Varghese N."/>
            <person name="Submissions S."/>
        </authorList>
    </citation>
    <scope>NUCLEOTIDE SEQUENCE [LARGE SCALE GENOMIC DNA]</scope>
    <source>
        <strain evidence="2">DSM 24412</strain>
    </source>
</reference>